<dbReference type="InterPro" id="IPR008000">
    <property type="entry name" value="Rham/fucose_mutarotase"/>
</dbReference>
<evidence type="ECO:0000256" key="2">
    <source>
        <dbReference type="ARBA" id="ARBA00023235"/>
    </source>
</evidence>
<comment type="similarity">
    <text evidence="5">Belongs to the rhamnose mutarotase family.</text>
</comment>
<dbReference type="PANTHER" id="PTHR34389:SF2">
    <property type="entry name" value="L-RHAMNOSE MUTAROTASE"/>
    <property type="match status" value="1"/>
</dbReference>
<gene>
    <name evidence="5 7" type="primary">rhaM</name>
    <name evidence="7" type="ORF">FAZ69_01900</name>
</gene>
<proteinExistence type="inferred from homology"/>
<keyword evidence="1 5" id="KW-0963">Cytoplasm</keyword>
<evidence type="ECO:0000256" key="1">
    <source>
        <dbReference type="ARBA" id="ARBA00022490"/>
    </source>
</evidence>
<dbReference type="SUPFAM" id="SSF54909">
    <property type="entry name" value="Dimeric alpha+beta barrel"/>
    <property type="match status" value="1"/>
</dbReference>
<feature type="binding site" evidence="5">
    <location>
        <position position="18"/>
    </location>
    <ligand>
        <name>substrate</name>
    </ligand>
</feature>
<dbReference type="NCBIfam" id="TIGR02625">
    <property type="entry name" value="YiiL_rotase"/>
    <property type="match status" value="1"/>
</dbReference>
<name>A0A4U1IFF1_9BURK</name>
<keyword evidence="4 5" id="KW-0684">Rhamnose metabolism</keyword>
<organism evidence="7 8">
    <name type="scientific">Trinickia terrae</name>
    <dbReference type="NCBI Taxonomy" id="2571161"/>
    <lineage>
        <taxon>Bacteria</taxon>
        <taxon>Pseudomonadati</taxon>
        <taxon>Pseudomonadota</taxon>
        <taxon>Betaproteobacteria</taxon>
        <taxon>Burkholderiales</taxon>
        <taxon>Burkholderiaceae</taxon>
        <taxon>Trinickia</taxon>
    </lineage>
</organism>
<reference evidence="7 8" key="1">
    <citation type="submission" date="2019-04" db="EMBL/GenBank/DDBJ databases">
        <title>Trinickia sp. 7GSK02, isolated from subtropical forest soil.</title>
        <authorList>
            <person name="Gao Z.-H."/>
            <person name="Qiu L.-H."/>
        </authorList>
    </citation>
    <scope>NUCLEOTIDE SEQUENCE [LARGE SCALE GENOMIC DNA]</scope>
    <source>
        <strain evidence="7 8">7GSK02</strain>
    </source>
</reference>
<evidence type="ECO:0000313" key="8">
    <source>
        <dbReference type="Proteomes" id="UP000305539"/>
    </source>
</evidence>
<dbReference type="GO" id="GO:0019301">
    <property type="term" value="P:rhamnose catabolic process"/>
    <property type="evidence" value="ECO:0007669"/>
    <property type="project" value="UniProtKB-UniRule"/>
</dbReference>
<dbReference type="RefSeq" id="WP_136892235.1">
    <property type="nucleotide sequence ID" value="NZ_SWJE01000001.1"/>
</dbReference>
<dbReference type="EC" id="5.1.3.32" evidence="5 6"/>
<evidence type="ECO:0000313" key="7">
    <source>
        <dbReference type="EMBL" id="TKC92453.1"/>
    </source>
</evidence>
<dbReference type="GO" id="GO:0062192">
    <property type="term" value="F:L-rhamnose mutarotase activity"/>
    <property type="evidence" value="ECO:0007669"/>
    <property type="project" value="UniProtKB-UniRule"/>
</dbReference>
<accession>A0A4U1IFF1</accession>
<dbReference type="PANTHER" id="PTHR34389">
    <property type="entry name" value="L-RHAMNOSE MUTAROTASE"/>
    <property type="match status" value="1"/>
</dbReference>
<keyword evidence="3 5" id="KW-0119">Carbohydrate metabolism</keyword>
<dbReference type="InterPro" id="IPR011008">
    <property type="entry name" value="Dimeric_a/b-barrel"/>
</dbReference>
<keyword evidence="2 5" id="KW-0413">Isomerase</keyword>
<protein>
    <recommendedName>
        <fullName evidence="5 6">L-rhamnose mutarotase</fullName>
        <ecNumber evidence="5 6">5.1.3.32</ecNumber>
    </recommendedName>
    <alternativeName>
        <fullName evidence="5">Rhamnose 1-epimerase</fullName>
    </alternativeName>
    <alternativeName>
        <fullName evidence="5">Type-3 mutarotase</fullName>
    </alternativeName>
</protein>
<dbReference type="EMBL" id="SWJE01000001">
    <property type="protein sequence ID" value="TKC92453.1"/>
    <property type="molecule type" value="Genomic_DNA"/>
</dbReference>
<dbReference type="AlphaFoldDB" id="A0A4U1IFF1"/>
<comment type="function">
    <text evidence="5">Involved in the anomeric conversion of L-rhamnose.</text>
</comment>
<comment type="subunit">
    <text evidence="5">Homodimer.</text>
</comment>
<dbReference type="HAMAP" id="MF_01663">
    <property type="entry name" value="L_rham_rotase"/>
    <property type="match status" value="1"/>
</dbReference>
<comment type="pathway">
    <text evidence="5">Carbohydrate metabolism; L-rhamnose metabolism.</text>
</comment>
<evidence type="ECO:0000256" key="3">
    <source>
        <dbReference type="ARBA" id="ARBA00023277"/>
    </source>
</evidence>
<dbReference type="Pfam" id="PF05336">
    <property type="entry name" value="rhaM"/>
    <property type="match status" value="1"/>
</dbReference>
<evidence type="ECO:0000256" key="5">
    <source>
        <dbReference type="HAMAP-Rule" id="MF_01663"/>
    </source>
</evidence>
<dbReference type="OrthoDB" id="9799608at2"/>
<dbReference type="UniPathway" id="UPA00125"/>
<evidence type="ECO:0000256" key="4">
    <source>
        <dbReference type="ARBA" id="ARBA00023308"/>
    </source>
</evidence>
<sequence length="104" mass="12148">METIAFRMVLNPGMRDEYARRHRELWPELAQALRDAGVHDYSIFLDEATNHLFAVLKRAPGHTMDRLPQLDVMRRWWDYMADIMQTEGDGTPVATPLVQVFHLP</sequence>
<feature type="active site" description="Proton donor" evidence="5">
    <location>
        <position position="22"/>
    </location>
</feature>
<feature type="binding site" evidence="5">
    <location>
        <position position="41"/>
    </location>
    <ligand>
        <name>substrate</name>
    </ligand>
</feature>
<evidence type="ECO:0000256" key="6">
    <source>
        <dbReference type="NCBIfam" id="TIGR02625"/>
    </source>
</evidence>
<dbReference type="InterPro" id="IPR013448">
    <property type="entry name" value="L-rhamnose_mutarotase"/>
</dbReference>
<dbReference type="GO" id="GO:0005737">
    <property type="term" value="C:cytoplasm"/>
    <property type="evidence" value="ECO:0007669"/>
    <property type="project" value="UniProtKB-SubCell"/>
</dbReference>
<dbReference type="Gene3D" id="3.30.70.100">
    <property type="match status" value="1"/>
</dbReference>
<comment type="caution">
    <text evidence="7">The sequence shown here is derived from an EMBL/GenBank/DDBJ whole genome shotgun (WGS) entry which is preliminary data.</text>
</comment>
<comment type="catalytic activity">
    <reaction evidence="5">
        <text>alpha-L-rhamnose = beta-L-rhamnose</text>
        <dbReference type="Rhea" id="RHEA:25584"/>
        <dbReference type="ChEBI" id="CHEBI:27586"/>
        <dbReference type="ChEBI" id="CHEBI:27907"/>
        <dbReference type="EC" id="5.1.3.32"/>
    </reaction>
</comment>
<dbReference type="Proteomes" id="UP000305539">
    <property type="component" value="Unassembled WGS sequence"/>
</dbReference>
<comment type="subcellular location">
    <subcellularLocation>
        <location evidence="5">Cytoplasm</location>
    </subcellularLocation>
</comment>
<keyword evidence="8" id="KW-1185">Reference proteome</keyword>
<feature type="binding site" evidence="5">
    <location>
        <begin position="76"/>
        <end position="77"/>
    </location>
    <ligand>
        <name>substrate</name>
    </ligand>
</feature>